<accession>A0A517MM22</accession>
<gene>
    <name evidence="2" type="ORF">FF011L_47010</name>
</gene>
<dbReference type="Proteomes" id="UP000320672">
    <property type="component" value="Chromosome"/>
</dbReference>
<evidence type="ECO:0000256" key="1">
    <source>
        <dbReference type="SAM" id="Phobius"/>
    </source>
</evidence>
<dbReference type="EMBL" id="CP036262">
    <property type="protein sequence ID" value="QDS95900.1"/>
    <property type="molecule type" value="Genomic_DNA"/>
</dbReference>
<reference evidence="2 3" key="1">
    <citation type="submission" date="2019-02" db="EMBL/GenBank/DDBJ databases">
        <title>Deep-cultivation of Planctomycetes and their phenomic and genomic characterization uncovers novel biology.</title>
        <authorList>
            <person name="Wiegand S."/>
            <person name="Jogler M."/>
            <person name="Boedeker C."/>
            <person name="Pinto D."/>
            <person name="Vollmers J."/>
            <person name="Rivas-Marin E."/>
            <person name="Kohn T."/>
            <person name="Peeters S.H."/>
            <person name="Heuer A."/>
            <person name="Rast P."/>
            <person name="Oberbeckmann S."/>
            <person name="Bunk B."/>
            <person name="Jeske O."/>
            <person name="Meyerdierks A."/>
            <person name="Storesund J.E."/>
            <person name="Kallscheuer N."/>
            <person name="Luecker S."/>
            <person name="Lage O.M."/>
            <person name="Pohl T."/>
            <person name="Merkel B.J."/>
            <person name="Hornburger P."/>
            <person name="Mueller R.-W."/>
            <person name="Bruemmer F."/>
            <person name="Labrenz M."/>
            <person name="Spormann A.M."/>
            <person name="Op den Camp H."/>
            <person name="Overmann J."/>
            <person name="Amann R."/>
            <person name="Jetten M.S.M."/>
            <person name="Mascher T."/>
            <person name="Medema M.H."/>
            <person name="Devos D.P."/>
            <person name="Kaster A.-K."/>
            <person name="Ovreas L."/>
            <person name="Rohde M."/>
            <person name="Galperin M.Y."/>
            <person name="Jogler C."/>
        </authorList>
    </citation>
    <scope>NUCLEOTIDE SEQUENCE [LARGE SCALE GENOMIC DNA]</scope>
    <source>
        <strain evidence="2 3">FF011L</strain>
    </source>
</reference>
<keyword evidence="1" id="KW-0812">Transmembrane</keyword>
<dbReference type="KEGG" id="rml:FF011L_47010"/>
<keyword evidence="1" id="KW-0472">Membrane</keyword>
<keyword evidence="1" id="KW-1133">Transmembrane helix</keyword>
<feature type="transmembrane region" description="Helical" evidence="1">
    <location>
        <begin position="43"/>
        <end position="61"/>
    </location>
</feature>
<protein>
    <submittedName>
        <fullName evidence="2">Uncharacterized protein</fullName>
    </submittedName>
</protein>
<evidence type="ECO:0000313" key="2">
    <source>
        <dbReference type="EMBL" id="QDS95900.1"/>
    </source>
</evidence>
<proteinExistence type="predicted"/>
<sequence>MLVAKFGSFRVERRGTSRPVKGGFRALVEDHASDAAERFAGRLFQIAGLPLAFGFTLVSFVRRLSEVRIRRRFFMSVQPFF</sequence>
<organism evidence="2 3">
    <name type="scientific">Roseimaritima multifibrata</name>
    <dbReference type="NCBI Taxonomy" id="1930274"/>
    <lineage>
        <taxon>Bacteria</taxon>
        <taxon>Pseudomonadati</taxon>
        <taxon>Planctomycetota</taxon>
        <taxon>Planctomycetia</taxon>
        <taxon>Pirellulales</taxon>
        <taxon>Pirellulaceae</taxon>
        <taxon>Roseimaritima</taxon>
    </lineage>
</organism>
<keyword evidence="3" id="KW-1185">Reference proteome</keyword>
<dbReference type="AlphaFoldDB" id="A0A517MM22"/>
<evidence type="ECO:0000313" key="3">
    <source>
        <dbReference type="Proteomes" id="UP000320672"/>
    </source>
</evidence>
<name>A0A517MM22_9BACT</name>